<evidence type="ECO:0000256" key="1">
    <source>
        <dbReference type="ARBA" id="ARBA00001954"/>
    </source>
</evidence>
<sequence length="324" mass="37014">MTTTQPAAETLAKVEVLADLEEVVHTLMESHEAKRVLWFPSELLAPPPDTDPDRYVSELRKRAEGISLPMRVALALNLLTEEGLPHFHRLLAAYLGSDSFWTRWTNLWTAEEDRHGAVLHDYARDSRILDNPVLERMQFEYLKAGFEPAWDKDPYRVFVYTTLQERATQVSHANTGKLASAYEPTIGEVLANVAKEEARHYTFYRAIFKEVLKRDPNRALVSAAEVMPSIDMPGVSMPHFREMADVIRRAGIYGPRDYLRIVEEQIRYWAIDKLEGLDEMGKVAQEKILGIPKRLERVADAMESRSRAKSFSFAVAFGKEFSMA</sequence>
<dbReference type="AlphaFoldDB" id="A0AA37PZE5"/>
<dbReference type="PANTHER" id="PTHR31155">
    <property type="entry name" value="ACYL- ACYL-CARRIER-PROTEIN DESATURASE-RELATED"/>
    <property type="match status" value="1"/>
</dbReference>
<reference evidence="12" key="1">
    <citation type="submission" date="2022-08" db="EMBL/GenBank/DDBJ databases">
        <title>Draft genome sequencing of Roseisolibacter agri AW1220.</title>
        <authorList>
            <person name="Tobiishi Y."/>
            <person name="Tonouchi A."/>
        </authorList>
    </citation>
    <scope>NUCLEOTIDE SEQUENCE</scope>
    <source>
        <strain evidence="12">AW1220</strain>
    </source>
</reference>
<evidence type="ECO:0000256" key="4">
    <source>
        <dbReference type="ARBA" id="ARBA00022516"/>
    </source>
</evidence>
<comment type="similarity">
    <text evidence="2">Belongs to the fatty acid desaturase type 2 family.</text>
</comment>
<feature type="binding site" evidence="11">
    <location>
        <position position="197"/>
    </location>
    <ligand>
        <name>Fe cation</name>
        <dbReference type="ChEBI" id="CHEBI:24875"/>
        <label>2</label>
    </ligand>
</feature>
<feature type="binding site" evidence="11">
    <location>
        <position position="81"/>
    </location>
    <ligand>
        <name>Fe cation</name>
        <dbReference type="ChEBI" id="CHEBI:24875"/>
        <label>1</label>
    </ligand>
</feature>
<evidence type="ECO:0000313" key="13">
    <source>
        <dbReference type="Proteomes" id="UP001161325"/>
    </source>
</evidence>
<keyword evidence="9" id="KW-0443">Lipid metabolism</keyword>
<comment type="cofactor">
    <cofactor evidence="11">
        <name>Fe cation</name>
        <dbReference type="ChEBI" id="CHEBI:24875"/>
    </cofactor>
    <text evidence="11">Binds 2 iron ions per subunit.</text>
</comment>
<dbReference type="GO" id="GO:0006633">
    <property type="term" value="P:fatty acid biosynthetic process"/>
    <property type="evidence" value="ECO:0007669"/>
    <property type="project" value="UniProtKB-KW"/>
</dbReference>
<dbReference type="InterPro" id="IPR005067">
    <property type="entry name" value="Fatty_acid_desaturase-2"/>
</dbReference>
<evidence type="ECO:0000256" key="2">
    <source>
        <dbReference type="ARBA" id="ARBA00008749"/>
    </source>
</evidence>
<accession>A0AA37PZE5</accession>
<feature type="binding site" evidence="11">
    <location>
        <position position="112"/>
    </location>
    <ligand>
        <name>Fe cation</name>
        <dbReference type="ChEBI" id="CHEBI:24875"/>
        <label>2</label>
    </ligand>
</feature>
<dbReference type="Gene3D" id="1.10.620.20">
    <property type="entry name" value="Ribonucleotide Reductase, subunit A"/>
    <property type="match status" value="1"/>
</dbReference>
<feature type="binding site" evidence="11">
    <location>
        <position position="112"/>
    </location>
    <ligand>
        <name>Fe cation</name>
        <dbReference type="ChEBI" id="CHEBI:24875"/>
        <label>1</label>
    </ligand>
</feature>
<dbReference type="RefSeq" id="WP_284348019.1">
    <property type="nucleotide sequence ID" value="NZ_BRXS01000001.1"/>
</dbReference>
<name>A0AA37PZE5_9BACT</name>
<evidence type="ECO:0000256" key="11">
    <source>
        <dbReference type="PIRSR" id="PIRSR000346-1"/>
    </source>
</evidence>
<keyword evidence="7" id="KW-0560">Oxidoreductase</keyword>
<feature type="binding site" evidence="11">
    <location>
        <position position="200"/>
    </location>
    <ligand>
        <name>Fe cation</name>
        <dbReference type="ChEBI" id="CHEBI:24875"/>
        <label>2</label>
    </ligand>
</feature>
<evidence type="ECO:0000256" key="7">
    <source>
        <dbReference type="ARBA" id="ARBA00023002"/>
    </source>
</evidence>
<keyword evidence="13" id="KW-1185">Reference proteome</keyword>
<evidence type="ECO:0000256" key="6">
    <source>
        <dbReference type="ARBA" id="ARBA00022832"/>
    </source>
</evidence>
<protein>
    <submittedName>
        <fullName evidence="12">Acyl-[acyl-carrier protein] desaturase</fullName>
    </submittedName>
</protein>
<dbReference type="CDD" id="cd01050">
    <property type="entry name" value="Acyl_ACP_Desat"/>
    <property type="match status" value="1"/>
</dbReference>
<keyword evidence="10" id="KW-0275">Fatty acid biosynthesis</keyword>
<dbReference type="PANTHER" id="PTHR31155:SF9">
    <property type="entry name" value="STEAROYL-[ACYL-CARRIER-PROTEIN] 9-DESATURASE 7, CHLOROPLASTIC"/>
    <property type="match status" value="1"/>
</dbReference>
<feature type="binding site" evidence="11">
    <location>
        <position position="115"/>
    </location>
    <ligand>
        <name>Fe cation</name>
        <dbReference type="ChEBI" id="CHEBI:24875"/>
        <label>1</label>
    </ligand>
</feature>
<comment type="caution">
    <text evidence="12">The sequence shown here is derived from an EMBL/GenBank/DDBJ whole genome shotgun (WGS) entry which is preliminary data.</text>
</comment>
<evidence type="ECO:0000256" key="9">
    <source>
        <dbReference type="ARBA" id="ARBA00023098"/>
    </source>
</evidence>
<dbReference type="PIRSF" id="PIRSF000346">
    <property type="entry name" value="Dlt9_acylACP_des"/>
    <property type="match status" value="1"/>
</dbReference>
<keyword evidence="4" id="KW-0444">Lipid biosynthesis</keyword>
<evidence type="ECO:0000313" key="12">
    <source>
        <dbReference type="EMBL" id="GLC23584.1"/>
    </source>
</evidence>
<comment type="cofactor">
    <cofactor evidence="1">
        <name>Fe(2+)</name>
        <dbReference type="ChEBI" id="CHEBI:29033"/>
    </cofactor>
</comment>
<proteinExistence type="inferred from homology"/>
<dbReference type="GO" id="GO:0005829">
    <property type="term" value="C:cytosol"/>
    <property type="evidence" value="ECO:0007669"/>
    <property type="project" value="TreeGrafter"/>
</dbReference>
<keyword evidence="5 11" id="KW-0479">Metal-binding</keyword>
<dbReference type="GO" id="GO:0045300">
    <property type="term" value="F:stearoyl-[ACP] desaturase activity"/>
    <property type="evidence" value="ECO:0007669"/>
    <property type="project" value="InterPro"/>
</dbReference>
<keyword evidence="6" id="KW-0276">Fatty acid metabolism</keyword>
<evidence type="ECO:0000256" key="10">
    <source>
        <dbReference type="ARBA" id="ARBA00023160"/>
    </source>
</evidence>
<evidence type="ECO:0000256" key="8">
    <source>
        <dbReference type="ARBA" id="ARBA00023004"/>
    </source>
</evidence>
<dbReference type="GO" id="GO:0046872">
    <property type="term" value="F:metal ion binding"/>
    <property type="evidence" value="ECO:0007669"/>
    <property type="project" value="UniProtKB-KW"/>
</dbReference>
<keyword evidence="8 11" id="KW-0408">Iron</keyword>
<dbReference type="SUPFAM" id="SSF47240">
    <property type="entry name" value="Ferritin-like"/>
    <property type="match status" value="1"/>
</dbReference>
<evidence type="ECO:0000256" key="5">
    <source>
        <dbReference type="ARBA" id="ARBA00022723"/>
    </source>
</evidence>
<gene>
    <name evidence="12" type="ORF">rosag_00970</name>
</gene>
<dbReference type="Proteomes" id="UP001161325">
    <property type="component" value="Unassembled WGS sequence"/>
</dbReference>
<dbReference type="InterPro" id="IPR012348">
    <property type="entry name" value="RNR-like"/>
</dbReference>
<feature type="binding site" evidence="11">
    <location>
        <position position="165"/>
    </location>
    <ligand>
        <name>Fe cation</name>
        <dbReference type="ChEBI" id="CHEBI:24875"/>
        <label>2</label>
    </ligand>
</feature>
<organism evidence="12 13">
    <name type="scientific">Roseisolibacter agri</name>
    <dbReference type="NCBI Taxonomy" id="2014610"/>
    <lineage>
        <taxon>Bacteria</taxon>
        <taxon>Pseudomonadati</taxon>
        <taxon>Gemmatimonadota</taxon>
        <taxon>Gemmatimonadia</taxon>
        <taxon>Gemmatimonadales</taxon>
        <taxon>Gemmatimonadaceae</taxon>
        <taxon>Roseisolibacter</taxon>
    </lineage>
</organism>
<dbReference type="InterPro" id="IPR009078">
    <property type="entry name" value="Ferritin-like_SF"/>
</dbReference>
<evidence type="ECO:0000256" key="3">
    <source>
        <dbReference type="ARBA" id="ARBA00011738"/>
    </source>
</evidence>
<comment type="subunit">
    <text evidence="3">Homodimer.</text>
</comment>
<dbReference type="Pfam" id="PF03405">
    <property type="entry name" value="FA_desaturase_2"/>
    <property type="match status" value="1"/>
</dbReference>
<feature type="binding site" evidence="11">
    <location>
        <position position="197"/>
    </location>
    <ligand>
        <name>Fe cation</name>
        <dbReference type="ChEBI" id="CHEBI:24875"/>
        <label>1</label>
    </ligand>
</feature>
<dbReference type="EMBL" id="BRXS01000001">
    <property type="protein sequence ID" value="GLC23584.1"/>
    <property type="molecule type" value="Genomic_DNA"/>
</dbReference>